<dbReference type="Pfam" id="PF00024">
    <property type="entry name" value="PAN_1"/>
    <property type="match status" value="2"/>
</dbReference>
<dbReference type="InterPro" id="IPR052774">
    <property type="entry name" value="Celegans_DevNeuronal_Protein"/>
</dbReference>
<evidence type="ECO:0000259" key="1">
    <source>
        <dbReference type="PROSITE" id="PS50948"/>
    </source>
</evidence>
<dbReference type="PANTHER" id="PTHR47327">
    <property type="entry name" value="FI18240P1-RELATED"/>
    <property type="match status" value="1"/>
</dbReference>
<keyword evidence="3" id="KW-1185">Reference proteome</keyword>
<dbReference type="SMART" id="SM00473">
    <property type="entry name" value="PAN_AP"/>
    <property type="match status" value="2"/>
</dbReference>
<dbReference type="PANTHER" id="PTHR47327:SF1">
    <property type="entry name" value="RE15579P"/>
    <property type="match status" value="1"/>
</dbReference>
<dbReference type="InterPro" id="IPR003609">
    <property type="entry name" value="Pan_app"/>
</dbReference>
<dbReference type="PROSITE" id="PS50948">
    <property type="entry name" value="PAN"/>
    <property type="match status" value="2"/>
</dbReference>
<protein>
    <recommendedName>
        <fullName evidence="1">Apple domain-containing protein</fullName>
    </recommendedName>
</protein>
<evidence type="ECO:0000313" key="2">
    <source>
        <dbReference type="EMBL" id="VDM94404.1"/>
    </source>
</evidence>
<feature type="non-terminal residue" evidence="2">
    <location>
        <position position="1"/>
    </location>
</feature>
<feature type="domain" description="Apple" evidence="1">
    <location>
        <begin position="180"/>
        <end position="267"/>
    </location>
</feature>
<dbReference type="Proteomes" id="UP000271087">
    <property type="component" value="Unassembled WGS sequence"/>
</dbReference>
<accession>A0A3P7JTR2</accession>
<dbReference type="AlphaFoldDB" id="A0A3P7JTR2"/>
<reference evidence="2 3" key="1">
    <citation type="submission" date="2018-08" db="EMBL/GenBank/DDBJ databases">
        <authorList>
            <person name="Laetsch R D."/>
            <person name="Stevens L."/>
            <person name="Kumar S."/>
            <person name="Blaxter L. M."/>
        </authorList>
    </citation>
    <scope>NUCLEOTIDE SEQUENCE [LARGE SCALE GENOMIC DNA]</scope>
</reference>
<organism evidence="2 3">
    <name type="scientific">Onchocerca ochengi</name>
    <name type="common">Filarial nematode worm</name>
    <dbReference type="NCBI Taxonomy" id="42157"/>
    <lineage>
        <taxon>Eukaryota</taxon>
        <taxon>Metazoa</taxon>
        <taxon>Ecdysozoa</taxon>
        <taxon>Nematoda</taxon>
        <taxon>Chromadorea</taxon>
        <taxon>Rhabditida</taxon>
        <taxon>Spirurina</taxon>
        <taxon>Spiruromorpha</taxon>
        <taxon>Filarioidea</taxon>
        <taxon>Onchocercidae</taxon>
        <taxon>Onchocerca</taxon>
    </lineage>
</organism>
<dbReference type="SUPFAM" id="SSF57414">
    <property type="entry name" value="Hairpin loop containing domain-like"/>
    <property type="match status" value="2"/>
</dbReference>
<evidence type="ECO:0000313" key="3">
    <source>
        <dbReference type="Proteomes" id="UP000271087"/>
    </source>
</evidence>
<dbReference type="OrthoDB" id="5814086at2759"/>
<sequence length="281" mass="32242">VNRNVTSKQSTFTAPGNNNITMMRQGKKSVIMDDKTQEVKINATVDTIKLYGSTSYYSSRKNEPQNEFRNIAMLSNPEDCLAGFSVYIEAIDGIQVIDEGMATFQTRTPKICLHKCMKNTLNNGSLLPTNCRSVQYDRITKRCILFNTSITPIGNAYYTPNENTVYFEKICISDMVRRKCEIVLRRIPQYILVGHATAAINASSHNYCIEMCLRSLEMLAFTCRSAIYFYEYSKSNCILNKDSAQTRPEYFTNEREQKVDYIEMDECHSTRGHSVKQFDKQ</sequence>
<dbReference type="GO" id="GO:0009653">
    <property type="term" value="P:anatomical structure morphogenesis"/>
    <property type="evidence" value="ECO:0007669"/>
    <property type="project" value="TreeGrafter"/>
</dbReference>
<dbReference type="Gene3D" id="3.50.4.10">
    <property type="entry name" value="Hepatocyte Growth Factor"/>
    <property type="match status" value="2"/>
</dbReference>
<proteinExistence type="predicted"/>
<dbReference type="CDD" id="cd01099">
    <property type="entry name" value="PAN_AP_HGF"/>
    <property type="match status" value="1"/>
</dbReference>
<name>A0A3P7JTR2_ONCOC</name>
<feature type="domain" description="Apple" evidence="1">
    <location>
        <begin position="80"/>
        <end position="171"/>
    </location>
</feature>
<gene>
    <name evidence="2" type="ORF">NOO_LOCUS10677</name>
</gene>
<dbReference type="EMBL" id="UYRW01006398">
    <property type="protein sequence ID" value="VDM94404.1"/>
    <property type="molecule type" value="Genomic_DNA"/>
</dbReference>